<accession>A0A1B0FF81</accession>
<name>A0A1B0FF81_GLOMM</name>
<reference evidence="6" key="1">
    <citation type="submission" date="2020-05" db="UniProtKB">
        <authorList>
            <consortium name="EnsemblMetazoa"/>
        </authorList>
    </citation>
    <scope>IDENTIFICATION</scope>
    <source>
        <strain evidence="6">Yale</strain>
    </source>
</reference>
<feature type="transmembrane region" description="Helical" evidence="5">
    <location>
        <begin position="137"/>
        <end position="155"/>
    </location>
</feature>
<evidence type="ECO:0000256" key="1">
    <source>
        <dbReference type="ARBA" id="ARBA00011207"/>
    </source>
</evidence>
<dbReference type="AlphaFoldDB" id="A0A1B0FF81"/>
<dbReference type="PANTHER" id="PTHR13647">
    <property type="entry name" value="INSULIN-LIKE PEPTIDE 2-RELATED"/>
    <property type="match status" value="1"/>
</dbReference>
<dbReference type="CDD" id="cd04366">
    <property type="entry name" value="IlGF_insulin_bombyxin_like"/>
    <property type="match status" value="1"/>
</dbReference>
<feature type="transmembrane region" description="Helical" evidence="5">
    <location>
        <begin position="35"/>
        <end position="68"/>
    </location>
</feature>
<dbReference type="EMBL" id="CCAG010023255">
    <property type="status" value="NOT_ANNOTATED_CDS"/>
    <property type="molecule type" value="Genomic_DNA"/>
</dbReference>
<evidence type="ECO:0000313" key="7">
    <source>
        <dbReference type="Proteomes" id="UP000092444"/>
    </source>
</evidence>
<keyword evidence="7" id="KW-1185">Reference proteome</keyword>
<evidence type="ECO:0000313" key="6">
    <source>
        <dbReference type="EnsemblMetazoa" id="GMOY002258-PA"/>
    </source>
</evidence>
<dbReference type="VEuPathDB" id="VectorBase:GMOY002258"/>
<keyword evidence="4" id="KW-1015">Disulfide bond</keyword>
<sequence length="249" mass="28221">MNSSANHHPFGSNKNHFENQEIELEMKSKVMISKVFIITSITINSTIASMRCSAFVVFVVYLLLLVFIPAPIQPLPLTPGADNTSFEYKRYCSSALSDAIRLICGGRFNSLSRKYRKFDFSHGQRMTFLQTIMRKRLLWFTATLVTCLIVILHMPPPAQSLPLTSKEEHASSRRYCSTALFEAIRIICGGRYNSLGKRYPDSFGNYRTSTLKRLVPDDDIIYRPSFGGAAHECCRRPCGYSELQAYCAD</sequence>
<evidence type="ECO:0008006" key="8">
    <source>
        <dbReference type="Google" id="ProtNLM"/>
    </source>
</evidence>
<evidence type="ECO:0000256" key="5">
    <source>
        <dbReference type="SAM" id="Phobius"/>
    </source>
</evidence>
<keyword evidence="2" id="KW-0165">Cleavage on pair of basic residues</keyword>
<comment type="subunit">
    <text evidence="1">Heterodimer of a B chain and an A chain linked by two disulfide bonds.</text>
</comment>
<proteinExistence type="predicted"/>
<organism evidence="6 7">
    <name type="scientific">Glossina morsitans morsitans</name>
    <name type="common">Savannah tsetse fly</name>
    <dbReference type="NCBI Taxonomy" id="37546"/>
    <lineage>
        <taxon>Eukaryota</taxon>
        <taxon>Metazoa</taxon>
        <taxon>Ecdysozoa</taxon>
        <taxon>Arthropoda</taxon>
        <taxon>Hexapoda</taxon>
        <taxon>Insecta</taxon>
        <taxon>Pterygota</taxon>
        <taxon>Neoptera</taxon>
        <taxon>Endopterygota</taxon>
        <taxon>Diptera</taxon>
        <taxon>Brachycera</taxon>
        <taxon>Muscomorpha</taxon>
        <taxon>Hippoboscoidea</taxon>
        <taxon>Glossinidae</taxon>
        <taxon>Glossina</taxon>
    </lineage>
</organism>
<protein>
    <recommendedName>
        <fullName evidence="8">Insulin-like domain-containing protein</fullName>
    </recommendedName>
</protein>
<dbReference type="PANTHER" id="PTHR13647:SF4">
    <property type="entry name" value="INSULIN-LIKE PEPTIDE 1-RELATED"/>
    <property type="match status" value="1"/>
</dbReference>
<dbReference type="GO" id="GO:0005576">
    <property type="term" value="C:extracellular region"/>
    <property type="evidence" value="ECO:0007669"/>
    <property type="project" value="UniProtKB-ARBA"/>
</dbReference>
<evidence type="ECO:0000256" key="2">
    <source>
        <dbReference type="ARBA" id="ARBA00022685"/>
    </source>
</evidence>
<dbReference type="GO" id="GO:0005179">
    <property type="term" value="F:hormone activity"/>
    <property type="evidence" value="ECO:0007669"/>
    <property type="project" value="InterPro"/>
</dbReference>
<dbReference type="InterPro" id="IPR036438">
    <property type="entry name" value="Insulin-like_sf"/>
</dbReference>
<keyword evidence="5" id="KW-0472">Membrane</keyword>
<dbReference type="STRING" id="37546.A0A1B0FF81"/>
<dbReference type="EnsemblMetazoa" id="GMOY002258-RA">
    <property type="protein sequence ID" value="GMOY002258-PA"/>
    <property type="gene ID" value="GMOY002258"/>
</dbReference>
<dbReference type="InterPro" id="IPR022352">
    <property type="entry name" value="Ins/IGF/rlx"/>
</dbReference>
<keyword evidence="5" id="KW-0812">Transmembrane</keyword>
<dbReference type="EMBL" id="CCAG010023254">
    <property type="status" value="NOT_ANNOTATED_CDS"/>
    <property type="molecule type" value="Genomic_DNA"/>
</dbReference>
<evidence type="ECO:0000256" key="4">
    <source>
        <dbReference type="ARBA" id="ARBA00023157"/>
    </source>
</evidence>
<evidence type="ECO:0000256" key="3">
    <source>
        <dbReference type="ARBA" id="ARBA00022729"/>
    </source>
</evidence>
<dbReference type="PRINTS" id="PR00276">
    <property type="entry name" value="INSULINFAMLY"/>
</dbReference>
<keyword evidence="5" id="KW-1133">Transmembrane helix</keyword>
<dbReference type="Gene3D" id="1.10.100.10">
    <property type="entry name" value="Insulin-like"/>
    <property type="match status" value="1"/>
</dbReference>
<dbReference type="Proteomes" id="UP000092444">
    <property type="component" value="Unassembled WGS sequence"/>
</dbReference>
<keyword evidence="3" id="KW-0732">Signal</keyword>
<dbReference type="SUPFAM" id="SSF56994">
    <property type="entry name" value="Insulin-like"/>
    <property type="match status" value="1"/>
</dbReference>